<evidence type="ECO:0000313" key="2">
    <source>
        <dbReference type="EMBL" id="KAE8719079.1"/>
    </source>
</evidence>
<organism evidence="2 3">
    <name type="scientific">Hibiscus syriacus</name>
    <name type="common">Rose of Sharon</name>
    <dbReference type="NCBI Taxonomy" id="106335"/>
    <lineage>
        <taxon>Eukaryota</taxon>
        <taxon>Viridiplantae</taxon>
        <taxon>Streptophyta</taxon>
        <taxon>Embryophyta</taxon>
        <taxon>Tracheophyta</taxon>
        <taxon>Spermatophyta</taxon>
        <taxon>Magnoliopsida</taxon>
        <taxon>eudicotyledons</taxon>
        <taxon>Gunneridae</taxon>
        <taxon>Pentapetalae</taxon>
        <taxon>rosids</taxon>
        <taxon>malvids</taxon>
        <taxon>Malvales</taxon>
        <taxon>Malvaceae</taxon>
        <taxon>Malvoideae</taxon>
        <taxon>Hibiscus</taxon>
    </lineage>
</organism>
<feature type="compositionally biased region" description="Polar residues" evidence="1">
    <location>
        <begin position="84"/>
        <end position="96"/>
    </location>
</feature>
<dbReference type="PANTHER" id="PTHR33785">
    <property type="entry name" value="OS06G0550800 PROTEIN"/>
    <property type="match status" value="1"/>
</dbReference>
<keyword evidence="3" id="KW-1185">Reference proteome</keyword>
<reference evidence="2" key="1">
    <citation type="submission" date="2019-09" db="EMBL/GenBank/DDBJ databases">
        <title>Draft genome information of white flower Hibiscus syriacus.</title>
        <authorList>
            <person name="Kim Y.-M."/>
        </authorList>
    </citation>
    <scope>NUCLEOTIDE SEQUENCE [LARGE SCALE GENOMIC DNA]</scope>
    <source>
        <strain evidence="2">YM2019G1</strain>
    </source>
</reference>
<gene>
    <name evidence="2" type="ORF">F3Y22_tig00109978pilonHSYRG00094</name>
</gene>
<dbReference type="EMBL" id="VEPZ02000794">
    <property type="protein sequence ID" value="KAE8719079.1"/>
    <property type="molecule type" value="Genomic_DNA"/>
</dbReference>
<dbReference type="AlphaFoldDB" id="A0A6A3BVZ0"/>
<comment type="caution">
    <text evidence="2">The sequence shown here is derived from an EMBL/GenBank/DDBJ whole genome shotgun (WGS) entry which is preliminary data.</text>
</comment>
<protein>
    <submittedName>
        <fullName evidence="2">Peroxidase 21</fullName>
    </submittedName>
</protein>
<dbReference type="Proteomes" id="UP000436088">
    <property type="component" value="Unassembled WGS sequence"/>
</dbReference>
<dbReference type="GO" id="GO:0004601">
    <property type="term" value="F:peroxidase activity"/>
    <property type="evidence" value="ECO:0007669"/>
    <property type="project" value="UniProtKB-KW"/>
</dbReference>
<keyword evidence="2" id="KW-0575">Peroxidase</keyword>
<sequence>MDRLWFQQNILFPENQLEPKQPYSESTTTTSSSLSSLSLSSVADQQEPAPEEQVKKRSRKRNHSRSHSSSSSSPPAQKRDKRMNNQCKLRKSTMNITGGDDIGQEEKKRVVIRPYFSEAWLIKRPDSPLLNQRVPRVSAVADMKKHLKFWARTVASVVQQE</sequence>
<accession>A0A6A3BVZ0</accession>
<keyword evidence="2" id="KW-0560">Oxidoreductase</keyword>
<evidence type="ECO:0000256" key="1">
    <source>
        <dbReference type="SAM" id="MobiDB-lite"/>
    </source>
</evidence>
<feature type="region of interest" description="Disordered" evidence="1">
    <location>
        <begin position="11"/>
        <end position="101"/>
    </location>
</feature>
<feature type="compositionally biased region" description="Basic residues" evidence="1">
    <location>
        <begin position="56"/>
        <end position="66"/>
    </location>
</feature>
<name>A0A6A3BVZ0_HIBSY</name>
<evidence type="ECO:0000313" key="3">
    <source>
        <dbReference type="Proteomes" id="UP000436088"/>
    </source>
</evidence>
<dbReference type="PANTHER" id="PTHR33785:SF2">
    <property type="entry name" value="DUF1685 DOMAIN-CONTAINING PROTEIN"/>
    <property type="match status" value="1"/>
</dbReference>
<proteinExistence type="predicted"/>
<feature type="compositionally biased region" description="Low complexity" evidence="1">
    <location>
        <begin position="26"/>
        <end position="41"/>
    </location>
</feature>